<proteinExistence type="predicted"/>
<protein>
    <recommendedName>
        <fullName evidence="2">YcxB-like C-terminal domain-containing protein</fullName>
    </recommendedName>
</protein>
<dbReference type="HOGENOM" id="CLU_1668558_0_0_6"/>
<dbReference type="EMBL" id="HF680312">
    <property type="protein sequence ID" value="CCU72787.1"/>
    <property type="molecule type" value="Genomic_DNA"/>
</dbReference>
<evidence type="ECO:0000256" key="1">
    <source>
        <dbReference type="SAM" id="Phobius"/>
    </source>
</evidence>
<dbReference type="InterPro" id="IPR025588">
    <property type="entry name" value="YcxB-like_C"/>
</dbReference>
<keyword evidence="4" id="KW-1185">Reference proteome</keyword>
<gene>
    <name evidence="3" type="ORF">TOL_2385</name>
</gene>
<sequence length="158" mass="17687">MTCSYKLTESEVVNAMKLNGRGSDKTLVVLVVIGLLLVLVGAFTEYKTMGFGGVVGGVIGYFSVLFLLIPFNAKKQYRQLRALRTEITMHLLEQGINFKSESGESNLRWSDIHKWKYGKGIYLLYTTSNMFHMVPSRALSNESEFSKLLGEHLGPRSA</sequence>
<dbReference type="eggNOG" id="ENOG5031UT4">
    <property type="taxonomic scope" value="Bacteria"/>
</dbReference>
<feature type="transmembrane region" description="Helical" evidence="1">
    <location>
        <begin position="26"/>
        <end position="44"/>
    </location>
</feature>
<evidence type="ECO:0000313" key="3">
    <source>
        <dbReference type="EMBL" id="CCU72787.1"/>
    </source>
</evidence>
<evidence type="ECO:0000313" key="4">
    <source>
        <dbReference type="Proteomes" id="UP000011866"/>
    </source>
</evidence>
<keyword evidence="1" id="KW-0472">Membrane</keyword>
<organism evidence="3 4">
    <name type="scientific">Thalassolituus oleivorans MIL-1</name>
    <dbReference type="NCBI Taxonomy" id="1298593"/>
    <lineage>
        <taxon>Bacteria</taxon>
        <taxon>Pseudomonadati</taxon>
        <taxon>Pseudomonadota</taxon>
        <taxon>Gammaproteobacteria</taxon>
        <taxon>Oceanospirillales</taxon>
        <taxon>Oceanospirillaceae</taxon>
        <taxon>Thalassolituus</taxon>
    </lineage>
</organism>
<reference evidence="3 4" key="1">
    <citation type="journal article" date="2013" name="Genome Announc.">
        <title>Genome Sequence of Thalassolituus oleivorans MIL-1 (DSM 14913T).</title>
        <authorList>
            <person name="Golyshin P.N."/>
            <person name="Werner J."/>
            <person name="Chernikova T.N."/>
            <person name="Tran H."/>
            <person name="Ferrer M."/>
            <person name="Yakimov M.M."/>
            <person name="Teeling H."/>
            <person name="Golyshina O.V."/>
        </authorList>
    </citation>
    <scope>NUCLEOTIDE SEQUENCE [LARGE SCALE GENOMIC DNA]</scope>
    <source>
        <strain evidence="3 4">MIL-1</strain>
    </source>
</reference>
<name>M5DTN1_9GAMM</name>
<feature type="transmembrane region" description="Helical" evidence="1">
    <location>
        <begin position="50"/>
        <end position="71"/>
    </location>
</feature>
<dbReference type="KEGG" id="tol:TOL_2385"/>
<dbReference type="Proteomes" id="UP000011866">
    <property type="component" value="Chromosome"/>
</dbReference>
<dbReference type="Pfam" id="PF14317">
    <property type="entry name" value="YcxB"/>
    <property type="match status" value="1"/>
</dbReference>
<feature type="domain" description="YcxB-like C-terminal" evidence="2">
    <location>
        <begin position="92"/>
        <end position="145"/>
    </location>
</feature>
<accession>M5DTN1</accession>
<keyword evidence="1" id="KW-1133">Transmembrane helix</keyword>
<dbReference type="AlphaFoldDB" id="M5DTN1"/>
<keyword evidence="1" id="KW-0812">Transmembrane</keyword>
<evidence type="ECO:0000259" key="2">
    <source>
        <dbReference type="Pfam" id="PF14317"/>
    </source>
</evidence>